<dbReference type="FunFam" id="3.40.1090.10:FF:000005">
    <property type="entry name" value="Patatin"/>
    <property type="match status" value="1"/>
</dbReference>
<feature type="domain" description="PNPLA" evidence="8">
    <location>
        <begin position="24"/>
        <end position="229"/>
    </location>
</feature>
<dbReference type="GO" id="GO:0006952">
    <property type="term" value="P:defense response"/>
    <property type="evidence" value="ECO:0007669"/>
    <property type="project" value="UniProtKB-KW"/>
</dbReference>
<dbReference type="GO" id="GO:0004620">
    <property type="term" value="F:phospholipase activity"/>
    <property type="evidence" value="ECO:0007669"/>
    <property type="project" value="TreeGrafter"/>
</dbReference>
<accession>A0A8X8WNZ5</accession>
<feature type="active site" description="Nucleophile" evidence="6">
    <location>
        <position position="68"/>
    </location>
</feature>
<name>A0A8X8WNZ5_SALSN</name>
<protein>
    <recommendedName>
        <fullName evidence="7">Patatin</fullName>
        <ecNumber evidence="7">3.1.1.-</ecNumber>
    </recommendedName>
</protein>
<dbReference type="Pfam" id="PF01734">
    <property type="entry name" value="Patatin"/>
    <property type="match status" value="1"/>
</dbReference>
<keyword evidence="3" id="KW-0611">Plant defense</keyword>
<feature type="active site" description="Proton acceptor" evidence="6">
    <location>
        <position position="216"/>
    </location>
</feature>
<gene>
    <name evidence="9" type="ORF">SASPL_140534</name>
</gene>
<sequence length="451" mass="50012">MMEEVPCFRQTDQPPEFSRYITVLSIDGGGIKGILPAVILDFLESQLQEVDGEQARIADYFDVIAGTSTGGLVTAMLTAPNQSNRPLYSGKGIKPFYLENCPKIFPQTHSVIPYGRLVKSLLGPLYDGKHLHSVLKDELQSIKLSQAITDVIIPAFDIKRMQPVIFSTYEAKRNPLLDANFADICISTSAAPTFLPGHEFATTDGQGKSREYNLIDGGVAANNPTLIAITEVIRQMFDSSVDYFRMKPVDYPRLLTISIGTGAARVDEKFDIKRASKWGILDWLLEGGTTPLIEIFSQASADMVDIHTSLLFQALQSQDNYLRIQDDELTGIENSVDIATKENLERLVAIGERLLKGPVSRVDLLSGLTEPVNNGGTNAQALKRFAHILSSERKLRLGSKRSEMRSAVPQMRMRHAKFGKSFKITNTHTNTLRSYPMCSFKATTPRLQVLL</sequence>
<keyword evidence="2 6" id="KW-0378">Hydrolase</keyword>
<dbReference type="EC" id="3.1.1.-" evidence="7"/>
<evidence type="ECO:0000256" key="4">
    <source>
        <dbReference type="ARBA" id="ARBA00022963"/>
    </source>
</evidence>
<evidence type="ECO:0000313" key="10">
    <source>
        <dbReference type="Proteomes" id="UP000298416"/>
    </source>
</evidence>
<evidence type="ECO:0000256" key="6">
    <source>
        <dbReference type="PROSITE-ProRule" id="PRU01161"/>
    </source>
</evidence>
<dbReference type="PROSITE" id="PS51635">
    <property type="entry name" value="PNPLA"/>
    <property type="match status" value="1"/>
</dbReference>
<dbReference type="EMBL" id="PNBA02000015">
    <property type="protein sequence ID" value="KAG6399060.1"/>
    <property type="molecule type" value="Genomic_DNA"/>
</dbReference>
<reference evidence="9" key="2">
    <citation type="submission" date="2020-08" db="EMBL/GenBank/DDBJ databases">
        <title>Plant Genome Project.</title>
        <authorList>
            <person name="Zhang R.-G."/>
        </authorList>
    </citation>
    <scope>NUCLEOTIDE SEQUENCE</scope>
    <source>
        <strain evidence="9">Huo1</strain>
        <tissue evidence="9">Leaf</tissue>
    </source>
</reference>
<evidence type="ECO:0000313" key="9">
    <source>
        <dbReference type="EMBL" id="KAG6399060.1"/>
    </source>
</evidence>
<dbReference type="Gene3D" id="3.40.1090.10">
    <property type="entry name" value="Cytosolic phospholipase A2 catalytic domain"/>
    <property type="match status" value="1"/>
</dbReference>
<evidence type="ECO:0000256" key="3">
    <source>
        <dbReference type="ARBA" id="ARBA00022821"/>
    </source>
</evidence>
<dbReference type="InterPro" id="IPR016035">
    <property type="entry name" value="Acyl_Trfase/lysoPLipase"/>
</dbReference>
<dbReference type="PANTHER" id="PTHR32176">
    <property type="entry name" value="XYLOSE ISOMERASE"/>
    <property type="match status" value="1"/>
</dbReference>
<keyword evidence="5 6" id="KW-0443">Lipid metabolism</keyword>
<dbReference type="PANTHER" id="PTHR32176:SF121">
    <property type="entry name" value="PATATIN"/>
    <property type="match status" value="1"/>
</dbReference>
<keyword evidence="4 6" id="KW-0442">Lipid degradation</keyword>
<evidence type="ECO:0000256" key="5">
    <source>
        <dbReference type="ARBA" id="ARBA00023098"/>
    </source>
</evidence>
<dbReference type="Proteomes" id="UP000298416">
    <property type="component" value="Unassembled WGS sequence"/>
</dbReference>
<evidence type="ECO:0000256" key="7">
    <source>
        <dbReference type="RuleBase" id="RU361262"/>
    </source>
</evidence>
<dbReference type="SUPFAM" id="SSF52151">
    <property type="entry name" value="FabD/lysophospholipase-like"/>
    <property type="match status" value="1"/>
</dbReference>
<dbReference type="InterPro" id="IPR002641">
    <property type="entry name" value="PNPLA_dom"/>
</dbReference>
<evidence type="ECO:0000259" key="8">
    <source>
        <dbReference type="PROSITE" id="PS51635"/>
    </source>
</evidence>
<evidence type="ECO:0000256" key="2">
    <source>
        <dbReference type="ARBA" id="ARBA00022801"/>
    </source>
</evidence>
<dbReference type="CDD" id="cd07214">
    <property type="entry name" value="Pat17_isozyme_like"/>
    <property type="match status" value="1"/>
</dbReference>
<evidence type="ECO:0000256" key="1">
    <source>
        <dbReference type="ARBA" id="ARBA00010240"/>
    </source>
</evidence>
<feature type="short sequence motif" description="DGA/G" evidence="6">
    <location>
        <begin position="216"/>
        <end position="218"/>
    </location>
</feature>
<dbReference type="GO" id="GO:0016042">
    <property type="term" value="P:lipid catabolic process"/>
    <property type="evidence" value="ECO:0007669"/>
    <property type="project" value="UniProtKB-UniRule"/>
</dbReference>
<reference evidence="9" key="1">
    <citation type="submission" date="2018-01" db="EMBL/GenBank/DDBJ databases">
        <authorList>
            <person name="Mao J.F."/>
        </authorList>
    </citation>
    <scope>NUCLEOTIDE SEQUENCE</scope>
    <source>
        <strain evidence="9">Huo1</strain>
        <tissue evidence="9">Leaf</tissue>
    </source>
</reference>
<proteinExistence type="inferred from homology"/>
<comment type="caution">
    <text evidence="9">The sequence shown here is derived from an EMBL/GenBank/DDBJ whole genome shotgun (WGS) entry which is preliminary data.</text>
</comment>
<comment type="similarity">
    <text evidence="1 7">Belongs to the patatin family.</text>
</comment>
<keyword evidence="10" id="KW-1185">Reference proteome</keyword>
<dbReference type="AlphaFoldDB" id="A0A8X8WNZ5"/>
<dbReference type="OrthoDB" id="1658288at2759"/>
<feature type="short sequence motif" description="GXSXG" evidence="6">
    <location>
        <begin position="66"/>
        <end position="70"/>
    </location>
</feature>
<feature type="short sequence motif" description="GXGXXG" evidence="6">
    <location>
        <begin position="28"/>
        <end position="33"/>
    </location>
</feature>
<dbReference type="GO" id="GO:0047372">
    <property type="term" value="F:monoacylglycerol lipase activity"/>
    <property type="evidence" value="ECO:0007669"/>
    <property type="project" value="TreeGrafter"/>
</dbReference>
<organism evidence="9">
    <name type="scientific">Salvia splendens</name>
    <name type="common">Scarlet sage</name>
    <dbReference type="NCBI Taxonomy" id="180675"/>
    <lineage>
        <taxon>Eukaryota</taxon>
        <taxon>Viridiplantae</taxon>
        <taxon>Streptophyta</taxon>
        <taxon>Embryophyta</taxon>
        <taxon>Tracheophyta</taxon>
        <taxon>Spermatophyta</taxon>
        <taxon>Magnoliopsida</taxon>
        <taxon>eudicotyledons</taxon>
        <taxon>Gunneridae</taxon>
        <taxon>Pentapetalae</taxon>
        <taxon>asterids</taxon>
        <taxon>lamiids</taxon>
        <taxon>Lamiales</taxon>
        <taxon>Lamiaceae</taxon>
        <taxon>Nepetoideae</taxon>
        <taxon>Mentheae</taxon>
        <taxon>Salviinae</taxon>
        <taxon>Salvia</taxon>
        <taxon>Salvia subgen. Calosphace</taxon>
        <taxon>core Calosphace</taxon>
    </lineage>
</organism>
<comment type="domain">
    <text evidence="7">The nitrogen atoms of the two glycine residues in the GGXR motif define the oxyanion hole, and stabilize the oxyanion that forms during the nucleophilic attack by the catalytic serine during substrate cleavage.</text>
</comment>
<comment type="function">
    <text evidence="7">Lipolytic acyl hydrolase (LAH).</text>
</comment>